<dbReference type="Pfam" id="PF09778">
    <property type="entry name" value="Guanylate_cyc_2"/>
    <property type="match status" value="1"/>
</dbReference>
<dbReference type="PANTHER" id="PTHR31400">
    <property type="entry name" value="GUANYLYL CYCLASE DOMAIN CONTAINING PROTEIN 1 GUCD1"/>
    <property type="match status" value="1"/>
</dbReference>
<sequence>METVVPQSVIYDKISEQCGDKMCDGLVLKVPHQQQVANWDCGVVCLEMVAAFRNFPENAVKLAIEKHNMDHSVWTIDLAYLCMLLEIRHEMFTLLTEVNESFVNEPFYANQANFDAETDRANRLFAMVCENNVLVEKRKITLESIISHIILHTQPVIVLIDSAKLQTIQEDFLVENMKSLNIGEDQNDKQQERHSNYCGHFILVLGFDLKNQQIFYHDPSAKDGYSVCSLKSFEDAWRSFGTDEDILFTFPPSQT</sequence>
<protein>
    <submittedName>
        <fullName evidence="1">Protein GUCD1</fullName>
    </submittedName>
</protein>
<reference evidence="1" key="1">
    <citation type="submission" date="2020-04" db="EMBL/GenBank/DDBJ databases">
        <authorList>
            <person name="Neveu A P."/>
        </authorList>
    </citation>
    <scope>NUCLEOTIDE SEQUENCE</scope>
    <source>
        <tissue evidence="1">Whole embryo</tissue>
    </source>
</reference>
<evidence type="ECO:0000313" key="1">
    <source>
        <dbReference type="EMBL" id="CAB3251388.1"/>
    </source>
</evidence>
<organism evidence="1">
    <name type="scientific">Phallusia mammillata</name>
    <dbReference type="NCBI Taxonomy" id="59560"/>
    <lineage>
        <taxon>Eukaryota</taxon>
        <taxon>Metazoa</taxon>
        <taxon>Chordata</taxon>
        <taxon>Tunicata</taxon>
        <taxon>Ascidiacea</taxon>
        <taxon>Phlebobranchia</taxon>
        <taxon>Ascidiidae</taxon>
        <taxon>Phallusia</taxon>
    </lineage>
</organism>
<name>A0A6F9DDN2_9ASCI</name>
<proteinExistence type="evidence at transcript level"/>
<accession>A0A6F9DDN2</accession>
<gene>
    <name evidence="1" type="primary">Gucd1</name>
</gene>
<dbReference type="Gene3D" id="3.90.70.10">
    <property type="entry name" value="Cysteine proteinases"/>
    <property type="match status" value="1"/>
</dbReference>
<dbReference type="InterPro" id="IPR018616">
    <property type="entry name" value="GUCD1"/>
</dbReference>
<dbReference type="PANTHER" id="PTHR31400:SF1">
    <property type="entry name" value="PROTEIN GUCD1"/>
    <property type="match status" value="1"/>
</dbReference>
<dbReference type="AlphaFoldDB" id="A0A6F9DDN2"/>
<dbReference type="EMBL" id="LR785650">
    <property type="protein sequence ID" value="CAB3251388.1"/>
    <property type="molecule type" value="mRNA"/>
</dbReference>